<dbReference type="Pfam" id="PF13464">
    <property type="entry name" value="RodZ_C"/>
    <property type="match status" value="2"/>
</dbReference>
<feature type="region of interest" description="Disordered" evidence="1">
    <location>
        <begin position="1"/>
        <end position="21"/>
    </location>
</feature>
<feature type="domain" description="Cytoskeleton protein RodZ-like C-terminal" evidence="3">
    <location>
        <begin position="312"/>
        <end position="378"/>
    </location>
</feature>
<keyword evidence="2" id="KW-1133">Transmembrane helix</keyword>
<evidence type="ECO:0000256" key="2">
    <source>
        <dbReference type="SAM" id="Phobius"/>
    </source>
</evidence>
<dbReference type="InterPro" id="IPR025194">
    <property type="entry name" value="RodZ-like_C"/>
</dbReference>
<dbReference type="PANTHER" id="PTHR34475">
    <property type="match status" value="1"/>
</dbReference>
<dbReference type="EMBL" id="FWFK01000002">
    <property type="protein sequence ID" value="SLN27640.1"/>
    <property type="molecule type" value="Genomic_DNA"/>
</dbReference>
<name>A0A1X6YPN6_9RHOB</name>
<organism evidence="4 5">
    <name type="scientific">Roseivivax jejudonensis</name>
    <dbReference type="NCBI Taxonomy" id="1529041"/>
    <lineage>
        <taxon>Bacteria</taxon>
        <taxon>Pseudomonadati</taxon>
        <taxon>Pseudomonadota</taxon>
        <taxon>Alphaproteobacteria</taxon>
        <taxon>Rhodobacterales</taxon>
        <taxon>Roseobacteraceae</taxon>
        <taxon>Roseivivax</taxon>
    </lineage>
</organism>
<evidence type="ECO:0000313" key="5">
    <source>
        <dbReference type="Proteomes" id="UP000193570"/>
    </source>
</evidence>
<evidence type="ECO:0000259" key="3">
    <source>
        <dbReference type="Pfam" id="PF13464"/>
    </source>
</evidence>
<dbReference type="Pfam" id="PF13413">
    <property type="entry name" value="HTH_25"/>
    <property type="match status" value="1"/>
</dbReference>
<keyword evidence="5" id="KW-1185">Reference proteome</keyword>
<keyword evidence="2" id="KW-0812">Transmembrane</keyword>
<accession>A0A1X6YPN6</accession>
<protein>
    <submittedName>
        <fullName evidence="4">Cytoskeletal protein RodZ</fullName>
    </submittedName>
</protein>
<feature type="region of interest" description="Disordered" evidence="1">
    <location>
        <begin position="415"/>
        <end position="435"/>
    </location>
</feature>
<feature type="transmembrane region" description="Helical" evidence="2">
    <location>
        <begin position="158"/>
        <end position="177"/>
    </location>
</feature>
<dbReference type="GO" id="GO:0003677">
    <property type="term" value="F:DNA binding"/>
    <property type="evidence" value="ECO:0007669"/>
    <property type="project" value="InterPro"/>
</dbReference>
<evidence type="ECO:0000256" key="1">
    <source>
        <dbReference type="SAM" id="MobiDB-lite"/>
    </source>
</evidence>
<proteinExistence type="predicted"/>
<gene>
    <name evidence="4" type="ORF">ROJ8625_01145</name>
</gene>
<dbReference type="Proteomes" id="UP000193570">
    <property type="component" value="Unassembled WGS sequence"/>
</dbReference>
<feature type="compositionally biased region" description="Polar residues" evidence="1">
    <location>
        <begin position="1"/>
        <end position="12"/>
    </location>
</feature>
<dbReference type="AlphaFoldDB" id="A0A1X6YPN6"/>
<dbReference type="InterPro" id="IPR001387">
    <property type="entry name" value="Cro/C1-type_HTH"/>
</dbReference>
<dbReference type="CDD" id="cd00093">
    <property type="entry name" value="HTH_XRE"/>
    <property type="match status" value="1"/>
</dbReference>
<keyword evidence="2" id="KW-0472">Membrane</keyword>
<dbReference type="PANTHER" id="PTHR34475:SF1">
    <property type="entry name" value="CYTOSKELETON PROTEIN RODZ"/>
    <property type="match status" value="1"/>
</dbReference>
<evidence type="ECO:0000313" key="4">
    <source>
        <dbReference type="EMBL" id="SLN27640.1"/>
    </source>
</evidence>
<feature type="domain" description="Cytoskeleton protein RodZ-like C-terminal" evidence="3">
    <location>
        <begin position="454"/>
        <end position="516"/>
    </location>
</feature>
<dbReference type="InterPro" id="IPR010982">
    <property type="entry name" value="Lambda_DNA-bd_dom_sf"/>
</dbReference>
<dbReference type="InterPro" id="IPR050400">
    <property type="entry name" value="Bact_Cytoskel_RodZ"/>
</dbReference>
<reference evidence="4 5" key="1">
    <citation type="submission" date="2017-03" db="EMBL/GenBank/DDBJ databases">
        <authorList>
            <person name="Afonso C.L."/>
            <person name="Miller P.J."/>
            <person name="Scott M.A."/>
            <person name="Spackman E."/>
            <person name="Goraichik I."/>
            <person name="Dimitrov K.M."/>
            <person name="Suarez D.L."/>
            <person name="Swayne D.E."/>
        </authorList>
    </citation>
    <scope>NUCLEOTIDE SEQUENCE [LARGE SCALE GENOMIC DNA]</scope>
    <source>
        <strain evidence="4 5">CECT 8625</strain>
    </source>
</reference>
<feature type="compositionally biased region" description="Low complexity" evidence="1">
    <location>
        <begin position="420"/>
        <end position="433"/>
    </location>
</feature>
<sequence length="571" mass="59136">MTWRMTSPQNEADTAGGSPRGFDDFDLRLGDVMRGERATMGKSLLDVQRELRIKASYIAAIENCDPSAFDTPGFIAGYVRSYARYLGMDPDETFQAFCAESGFSVAHGMSAEASVVKRPMERPAEPAAKAASRDPFKQPALPFAPANDGLFARIEPGAIGSMLVLVALIGGIGYGGWTVLQEIQRVQVTPVDQTPIVLSDLDPVAAARPAAPEDEAEAVESAGVFSPPSNEALDRLYRPQALDVPVLVARDAPISTLDPARVGAFAGLGRDDMPNVQTANNATSAIEATLAEVLGGEGSNTPVTGPREGVTLIAVRPSWVRVTDAEGAMLYEGILNAGDTWAPAPGAEAPQLRAGESGAIYIAVAGRTYGPVGPRGAVTSGVTLAEEAVTERFAVAAPATDDDLARVVAELNLDRPAPSPVTTPRALAAAAPAQPEPALPGPKVLEDGAPGVTVLATAETWVRVRDAAGATIFESMMQPGDTYNVPATEQAPTIRTGNAGAVYFAVNGRTFGPYGGVGQIEDNLALSVAGVTQEMSPADPSQNAVLGKVVAELNPSPDARAPSADGAGSQE</sequence>
<dbReference type="Gene3D" id="1.10.260.40">
    <property type="entry name" value="lambda repressor-like DNA-binding domains"/>
    <property type="match status" value="1"/>
</dbReference>